<dbReference type="InterPro" id="IPR026444">
    <property type="entry name" value="Secre_tail"/>
</dbReference>
<dbReference type="AlphaFoldDB" id="A0A4R2NVW7"/>
<evidence type="ECO:0000256" key="3">
    <source>
        <dbReference type="ARBA" id="ARBA00022729"/>
    </source>
</evidence>
<keyword evidence="2" id="KW-0540">Nuclease</keyword>
<dbReference type="InterPro" id="IPR036116">
    <property type="entry name" value="FN3_sf"/>
</dbReference>
<reference evidence="9 10" key="1">
    <citation type="submission" date="2019-03" db="EMBL/GenBank/DDBJ databases">
        <title>Genomic Encyclopedia of Type Strains, Phase IV (KMG-IV): sequencing the most valuable type-strain genomes for metagenomic binning, comparative biology and taxonomic classification.</title>
        <authorList>
            <person name="Goeker M."/>
        </authorList>
    </citation>
    <scope>NUCLEOTIDE SEQUENCE [LARGE SCALE GENOMIC DNA]</scope>
    <source>
        <strain evidence="9 10">DSM 14836</strain>
    </source>
</reference>
<dbReference type="NCBIfam" id="TIGR04183">
    <property type="entry name" value="Por_Secre_tail"/>
    <property type="match status" value="1"/>
</dbReference>
<dbReference type="SUPFAM" id="SSF74853">
    <property type="entry name" value="Lamin A/C globular tail domain"/>
    <property type="match status" value="1"/>
</dbReference>
<dbReference type="InterPro" id="IPR007346">
    <property type="entry name" value="Endonuclease-I"/>
</dbReference>
<feature type="chain" id="PRO_5020932712" evidence="6">
    <location>
        <begin position="19"/>
        <end position="1039"/>
    </location>
</feature>
<dbReference type="InterPro" id="IPR044925">
    <property type="entry name" value="His-Me_finger_sf"/>
</dbReference>
<feature type="domain" description="LTD" evidence="8">
    <location>
        <begin position="346"/>
        <end position="511"/>
    </location>
</feature>
<dbReference type="RefSeq" id="WP_132794131.1">
    <property type="nucleotide sequence ID" value="NZ_SLXM01000003.1"/>
</dbReference>
<evidence type="ECO:0000256" key="2">
    <source>
        <dbReference type="ARBA" id="ARBA00022722"/>
    </source>
</evidence>
<gene>
    <name evidence="9" type="ORF">EV195_103100</name>
</gene>
<keyword evidence="3 6" id="KW-0732">Signal</keyword>
<dbReference type="OrthoDB" id="5500612at2"/>
<feature type="signal peptide" evidence="6">
    <location>
        <begin position="1"/>
        <end position="18"/>
    </location>
</feature>
<dbReference type="PROSITE" id="PS51841">
    <property type="entry name" value="LTD"/>
    <property type="match status" value="2"/>
</dbReference>
<dbReference type="EMBL" id="SLXM01000003">
    <property type="protein sequence ID" value="TCP25741.1"/>
    <property type="molecule type" value="Genomic_DNA"/>
</dbReference>
<dbReference type="PANTHER" id="PTHR33607:SF2">
    <property type="entry name" value="ENDONUCLEASE-1"/>
    <property type="match status" value="1"/>
</dbReference>
<dbReference type="SMART" id="SM00060">
    <property type="entry name" value="FN3"/>
    <property type="match status" value="2"/>
</dbReference>
<dbReference type="Pfam" id="PF00041">
    <property type="entry name" value="fn3"/>
    <property type="match status" value="2"/>
</dbReference>
<feature type="domain" description="LTD" evidence="8">
    <location>
        <begin position="611"/>
        <end position="811"/>
    </location>
</feature>
<dbReference type="Pfam" id="PF00932">
    <property type="entry name" value="LTD"/>
    <property type="match status" value="2"/>
</dbReference>
<comment type="caution">
    <text evidence="9">The sequence shown here is derived from an EMBL/GenBank/DDBJ whole genome shotgun (WGS) entry which is preliminary data.</text>
</comment>
<evidence type="ECO:0000256" key="6">
    <source>
        <dbReference type="SAM" id="SignalP"/>
    </source>
</evidence>
<evidence type="ECO:0000313" key="10">
    <source>
        <dbReference type="Proteomes" id="UP000294564"/>
    </source>
</evidence>
<feature type="domain" description="Fibronectin type-III" evidence="7">
    <location>
        <begin position="274"/>
        <end position="359"/>
    </location>
</feature>
<feature type="region of interest" description="Disordered" evidence="5">
    <location>
        <begin position="88"/>
        <end position="148"/>
    </location>
</feature>
<accession>A0A4R2NVW7</accession>
<evidence type="ECO:0000259" key="8">
    <source>
        <dbReference type="PROSITE" id="PS51841"/>
    </source>
</evidence>
<comment type="similarity">
    <text evidence="1">Belongs to the EndA/NucM nuclease family.</text>
</comment>
<evidence type="ECO:0000256" key="1">
    <source>
        <dbReference type="ARBA" id="ARBA00006429"/>
    </source>
</evidence>
<feature type="domain" description="Fibronectin type-III" evidence="7">
    <location>
        <begin position="529"/>
        <end position="617"/>
    </location>
</feature>
<evidence type="ECO:0000313" key="9">
    <source>
        <dbReference type="EMBL" id="TCP25741.1"/>
    </source>
</evidence>
<evidence type="ECO:0000256" key="4">
    <source>
        <dbReference type="ARBA" id="ARBA00022801"/>
    </source>
</evidence>
<dbReference type="InterPro" id="IPR001322">
    <property type="entry name" value="Lamin_tail_dom"/>
</dbReference>
<protein>
    <submittedName>
        <fullName evidence="9">Putative secreted protein (Por secretion system target)</fullName>
    </submittedName>
</protein>
<keyword evidence="10" id="KW-1185">Reference proteome</keyword>
<sequence length="1039" mass="111204">MRKLLPLLLLILSLSVEAQIPSYYNDVNLSLNGSALKDELATKIISTHNIFLSYTPGVWDALKQTDLDPTNSSRVILIYGWNDSDSDITNDRTRGRDQNGGNSGDWNREHVYPKSLGNPDLGTSGPGSDAHSLRPCDGSRNSSRNNRKFAAGSGVASYITPEGYWYPGDEWKGDVARMMMYMYLRYGSRTLPTNVGVGSSVPTDTNMIDLFLQWNAEDPVSDLEKQRNPILQVEQGNRNPFIDNPAFATQIWGGPQAEDLFGNTGGNDTQAPTTPTGLVASSVTQSTVDLSWSASTDNIAVSGYTIFRNGTQIATTQNTNYTVTALSSGVTYSFFVRAYDAAGNTSGNSNTVSATTQSGGGSGNGNASDLLISEYVEGSSYNKAIEIANFTGASVDLSSYSLRKATNGSGSFSSILNLSGQLANGQVYIIANTSASAAITSVANITENSVTTFNGNDAIGLFKNGVLIDLVGNQSSSATFAQDVTLRRKSSITAPNSSYVTSEWDTFTIDTFSDLGTHTMDTAVADTTAPSTPSGLISSNTTQTSTDLAWSASTDNVAVSGYDVYQGSTKIATVTTTSYSVTNLTANTGYNFSVKAFDEAGNVSNSSNTVSVTTLPEPSTNGDLIISEYVEGSSNNKAIEIANLSGATVDLSEYSLRKATNGSGSFTSVLNLSGQLANGDVYVVANSNATAAIINVANITEASITTFNGNDAIGLFKNGVLLDLIGNPSSSANFAQDVTLQRKSTITSPNATYTTSEWDVLSVDTFSGLGNLNNGGTNPTGPVVLSESYFESGWDNWTDGGSDVDRYSGTRSFEGSFSIRLRDNSGTGSAMTSETYDLTTYDTVEVDFYFYAYSMETGEDFWLRYYDGSTWQTVAVWASGTNFNNSTFYNATVTLNKADYNFASNAQFRLQADASNNSDYIYIDQVTITGTSGTAARSTNAIAATTLTELNYVNTDEFDAFEGDFKMYPNPVAGNFITIQLQDRNVENVTYTITSILGQVITTGNLEENHINVGTLKTGVYLLEINDGEERMTQKFIKK</sequence>
<evidence type="ECO:0000256" key="5">
    <source>
        <dbReference type="SAM" id="MobiDB-lite"/>
    </source>
</evidence>
<dbReference type="Pfam" id="PF18962">
    <property type="entry name" value="Por_Secre_tail"/>
    <property type="match status" value="1"/>
</dbReference>
<keyword evidence="4" id="KW-0378">Hydrolase</keyword>
<name>A0A4R2NVW7_9FLAO</name>
<evidence type="ECO:0000259" key="7">
    <source>
        <dbReference type="PROSITE" id="PS50853"/>
    </source>
</evidence>
<dbReference type="GO" id="GO:0004518">
    <property type="term" value="F:nuclease activity"/>
    <property type="evidence" value="ECO:0007669"/>
    <property type="project" value="UniProtKB-KW"/>
</dbReference>
<dbReference type="InterPro" id="IPR036415">
    <property type="entry name" value="Lamin_tail_dom_sf"/>
</dbReference>
<dbReference type="PROSITE" id="PS50853">
    <property type="entry name" value="FN3"/>
    <property type="match status" value="2"/>
</dbReference>
<dbReference type="Pfam" id="PF04231">
    <property type="entry name" value="Endonuclease_1"/>
    <property type="match status" value="1"/>
</dbReference>
<dbReference type="GO" id="GO:0016787">
    <property type="term" value="F:hydrolase activity"/>
    <property type="evidence" value="ECO:0007669"/>
    <property type="project" value="UniProtKB-KW"/>
</dbReference>
<dbReference type="Proteomes" id="UP000294564">
    <property type="component" value="Unassembled WGS sequence"/>
</dbReference>
<dbReference type="SUPFAM" id="SSF49265">
    <property type="entry name" value="Fibronectin type III"/>
    <property type="match status" value="1"/>
</dbReference>
<dbReference type="InterPro" id="IPR003961">
    <property type="entry name" value="FN3_dom"/>
</dbReference>
<organism evidence="9 10">
    <name type="scientific">Tenacibaculum skagerrakense</name>
    <dbReference type="NCBI Taxonomy" id="186571"/>
    <lineage>
        <taxon>Bacteria</taxon>
        <taxon>Pseudomonadati</taxon>
        <taxon>Bacteroidota</taxon>
        <taxon>Flavobacteriia</taxon>
        <taxon>Flavobacteriales</taxon>
        <taxon>Flavobacteriaceae</taxon>
        <taxon>Tenacibaculum</taxon>
    </lineage>
</organism>
<dbReference type="PANTHER" id="PTHR33607">
    <property type="entry name" value="ENDONUCLEASE-1"/>
    <property type="match status" value="1"/>
</dbReference>
<dbReference type="Gene3D" id="2.60.40.10">
    <property type="entry name" value="Immunoglobulins"/>
    <property type="match status" value="2"/>
</dbReference>
<dbReference type="CDD" id="cd00063">
    <property type="entry name" value="FN3"/>
    <property type="match status" value="2"/>
</dbReference>
<dbReference type="InterPro" id="IPR013783">
    <property type="entry name" value="Ig-like_fold"/>
</dbReference>
<proteinExistence type="inferred from homology"/>
<dbReference type="SUPFAM" id="SSF54060">
    <property type="entry name" value="His-Me finger endonucleases"/>
    <property type="match status" value="1"/>
</dbReference>